<reference evidence="8 9" key="1">
    <citation type="journal article" date="2009" name="PLoS ONE">
        <title>The complete genome of Teredinibacter turnerae T7901: an intracellular endosymbiont of marine wood-boring bivalves (shipworms).</title>
        <authorList>
            <person name="Yang J.C."/>
            <person name="Madupu R."/>
            <person name="Durkin A.S."/>
            <person name="Ekborg N.A."/>
            <person name="Pedamallu C.S."/>
            <person name="Hostetler J.B."/>
            <person name="Radune D."/>
            <person name="Toms B.S."/>
            <person name="Henrissat B."/>
            <person name="Coutinho P.M."/>
            <person name="Schwarz S."/>
            <person name="Field L."/>
            <person name="Trindade-Silva A.E."/>
            <person name="Soares C.A.G."/>
            <person name="Elshahawi S."/>
            <person name="Hanora A."/>
            <person name="Schmidt E.W."/>
            <person name="Haygood M.G."/>
            <person name="Posfai J."/>
            <person name="Benner J."/>
            <person name="Madinger C."/>
            <person name="Nove J."/>
            <person name="Anton B."/>
            <person name="Chaudhary K."/>
            <person name="Foster J."/>
            <person name="Holman A."/>
            <person name="Kumar S."/>
            <person name="Lessard P.A."/>
            <person name="Luyten Y.A."/>
            <person name="Slatko B."/>
            <person name="Wood N."/>
            <person name="Wu B."/>
            <person name="Teplitski M."/>
            <person name="Mougous J.D."/>
            <person name="Ward N."/>
            <person name="Eisen J.A."/>
            <person name="Badger J.H."/>
            <person name="Distel D.L."/>
        </authorList>
    </citation>
    <scope>NUCLEOTIDE SEQUENCE [LARGE SCALE GENOMIC DNA]</scope>
    <source>
        <strain evidence="9">ATCC 39867 / T7901</strain>
    </source>
</reference>
<feature type="transmembrane region" description="Helical" evidence="6">
    <location>
        <begin position="740"/>
        <end position="759"/>
    </location>
</feature>
<dbReference type="InterPro" id="IPR004869">
    <property type="entry name" value="MMPL_dom"/>
</dbReference>
<evidence type="ECO:0000259" key="7">
    <source>
        <dbReference type="PROSITE" id="PS50156"/>
    </source>
</evidence>
<keyword evidence="2" id="KW-1003">Cell membrane</keyword>
<dbReference type="HOGENOM" id="CLU_008861_1_0_6"/>
<evidence type="ECO:0000256" key="4">
    <source>
        <dbReference type="ARBA" id="ARBA00022989"/>
    </source>
</evidence>
<evidence type="ECO:0000256" key="6">
    <source>
        <dbReference type="SAM" id="Phobius"/>
    </source>
</evidence>
<dbReference type="PROSITE" id="PS50156">
    <property type="entry name" value="SSD"/>
    <property type="match status" value="2"/>
</dbReference>
<dbReference type="Gene3D" id="1.20.1640.10">
    <property type="entry name" value="Multidrug efflux transporter AcrB transmembrane domain"/>
    <property type="match status" value="2"/>
</dbReference>
<dbReference type="InterPro" id="IPR053958">
    <property type="entry name" value="HMGCR/SNAP/NPC1-like_SSD"/>
</dbReference>
<evidence type="ECO:0000256" key="3">
    <source>
        <dbReference type="ARBA" id="ARBA00022692"/>
    </source>
</evidence>
<dbReference type="Pfam" id="PF12349">
    <property type="entry name" value="Sterol-sensing"/>
    <property type="match status" value="1"/>
</dbReference>
<dbReference type="AlphaFoldDB" id="C5BK89"/>
<feature type="transmembrane region" description="Helical" evidence="6">
    <location>
        <begin position="386"/>
        <end position="407"/>
    </location>
</feature>
<accession>C5BK89</accession>
<feature type="transmembrane region" description="Helical" evidence="6">
    <location>
        <begin position="687"/>
        <end position="705"/>
    </location>
</feature>
<evidence type="ECO:0000256" key="1">
    <source>
        <dbReference type="ARBA" id="ARBA00004651"/>
    </source>
</evidence>
<dbReference type="SUPFAM" id="SSF82866">
    <property type="entry name" value="Multidrug efflux transporter AcrB transmembrane domain"/>
    <property type="match status" value="2"/>
</dbReference>
<feature type="transmembrane region" description="Helical" evidence="6">
    <location>
        <begin position="811"/>
        <end position="835"/>
    </location>
</feature>
<evidence type="ECO:0000256" key="2">
    <source>
        <dbReference type="ARBA" id="ARBA00022475"/>
    </source>
</evidence>
<comment type="subcellular location">
    <subcellularLocation>
        <location evidence="1">Cell membrane</location>
        <topology evidence="1">Multi-pass membrane protein</topology>
    </subcellularLocation>
</comment>
<dbReference type="PANTHER" id="PTHR33406">
    <property type="entry name" value="MEMBRANE PROTEIN MJ1562-RELATED"/>
    <property type="match status" value="1"/>
</dbReference>
<feature type="transmembrane region" description="Helical" evidence="6">
    <location>
        <begin position="291"/>
        <end position="308"/>
    </location>
</feature>
<dbReference type="KEGG" id="ttu:TERTU_2343"/>
<name>C5BK89_TERTT</name>
<evidence type="ECO:0000313" key="9">
    <source>
        <dbReference type="Proteomes" id="UP000009080"/>
    </source>
</evidence>
<dbReference type="Proteomes" id="UP000009080">
    <property type="component" value="Chromosome"/>
</dbReference>
<evidence type="ECO:0000313" key="8">
    <source>
        <dbReference type="EMBL" id="ACR11770.1"/>
    </source>
</evidence>
<dbReference type="RefSeq" id="WP_015817881.1">
    <property type="nucleotide sequence ID" value="NC_012997.1"/>
</dbReference>
<feature type="transmembrane region" description="Helical" evidence="6">
    <location>
        <begin position="786"/>
        <end position="805"/>
    </location>
</feature>
<dbReference type="PANTHER" id="PTHR33406:SF12">
    <property type="entry name" value="BLR2997 PROTEIN"/>
    <property type="match status" value="1"/>
</dbReference>
<dbReference type="InterPro" id="IPR050545">
    <property type="entry name" value="Mycobact_MmpL"/>
</dbReference>
<feature type="transmembrane region" description="Helical" evidence="6">
    <location>
        <begin position="712"/>
        <end position="734"/>
    </location>
</feature>
<feature type="transmembrane region" description="Helical" evidence="6">
    <location>
        <begin position="476"/>
        <end position="496"/>
    </location>
</feature>
<dbReference type="STRING" id="377629.TERTU_2343"/>
<feature type="transmembrane region" description="Helical" evidence="6">
    <location>
        <begin position="413"/>
        <end position="439"/>
    </location>
</feature>
<dbReference type="OrthoDB" id="9803781at2"/>
<gene>
    <name evidence="8" type="ordered locus">TERTU_2343</name>
</gene>
<keyword evidence="4 6" id="KW-1133">Transmembrane helix</keyword>
<proteinExistence type="predicted"/>
<evidence type="ECO:0000256" key="5">
    <source>
        <dbReference type="ARBA" id="ARBA00023136"/>
    </source>
</evidence>
<dbReference type="InterPro" id="IPR000731">
    <property type="entry name" value="SSD"/>
</dbReference>
<keyword evidence="3 6" id="KW-0812">Transmembrane</keyword>
<dbReference type="Pfam" id="PF03176">
    <property type="entry name" value="MMPL"/>
    <property type="match status" value="1"/>
</dbReference>
<keyword evidence="9" id="KW-1185">Reference proteome</keyword>
<feature type="domain" description="SSD" evidence="7">
    <location>
        <begin position="663"/>
        <end position="837"/>
    </location>
</feature>
<feature type="transmembrane region" description="Helical" evidence="6">
    <location>
        <begin position="343"/>
        <end position="365"/>
    </location>
</feature>
<dbReference type="eggNOG" id="COG1033">
    <property type="taxonomic scope" value="Bacteria"/>
</dbReference>
<feature type="domain" description="SSD" evidence="7">
    <location>
        <begin position="322"/>
        <end position="441"/>
    </location>
</feature>
<feature type="transmembrane region" description="Helical" evidence="6">
    <location>
        <begin position="313"/>
        <end position="331"/>
    </location>
</feature>
<organism evidence="8 9">
    <name type="scientific">Teredinibacter turnerae (strain ATCC 39867 / T7901)</name>
    <dbReference type="NCBI Taxonomy" id="377629"/>
    <lineage>
        <taxon>Bacteria</taxon>
        <taxon>Pseudomonadati</taxon>
        <taxon>Pseudomonadota</taxon>
        <taxon>Gammaproteobacteria</taxon>
        <taxon>Cellvibrionales</taxon>
        <taxon>Cellvibrionaceae</taxon>
        <taxon>Teredinibacter</taxon>
    </lineage>
</organism>
<dbReference type="GO" id="GO:0005886">
    <property type="term" value="C:plasma membrane"/>
    <property type="evidence" value="ECO:0007669"/>
    <property type="project" value="UniProtKB-SubCell"/>
</dbReference>
<dbReference type="EMBL" id="CP001614">
    <property type="protein sequence ID" value="ACR11770.1"/>
    <property type="molecule type" value="Genomic_DNA"/>
</dbReference>
<keyword evidence="5 6" id="KW-0472">Membrane</keyword>
<sequence length="862" mass="95337">MKSFFYTLPGTISGNRIKFYAVLLIVLAVCFQGMGKLTRDDSIESWLGEDSPVIKQQRELESVFGNNEDMAILVEAKDGDVFSEESLAALLRLQATLEDYRLRVQDDGETPLNHIQEIISLVNVPVTDVSGDNLYTHPFIGTSIGASASSAYSKNIDLRKKLKRRALADVDLLKRFVSTDGRIAAFHLKTDFGRLEGVRQAEQTADSNALDTQLLELDLSSLDAPEADAALDEPTATVKKQNISYKEYSLFSNAVKSLVAEAGVEEQFRIHYAGLPELIAFHVAIGAENKVIFSGLFLLMMGVLLALFRHPSIVLWCMCIPVLTVILTFGIQGWSGQPSSDLAAAMSLLLIIIGVADAVHIMAEYRHYRLVGQPHPKAIAEAMSKAGLSCLLTSLTTMVAFLSLYLVKPNIHTAIFGLFTTLGLGIAFVLSVVLLPLLLDIWRPSFKKVLLKDVGDDQRGKGFYSAVPVWVCKRPIFTLCVFFSVVVPVSAGIYFLKVDSNPLESFDESTYIRQAAEVADRHMGGTQNIDFMVNTGSVDALYDARVLHTIDRLQLRMREHFSDLVLTDTSIVNVLKRINQQFHGDDPEFYILPESNAELGQLLFLFNTASPEERRKLVSEDFDSAKIMFGLKNGGSTDYIDLVNTANLWGAEMFDELKQEYPDLEVITAGGVVMFMTLFERIATSQLVSFLITLFVVTLTLLFLFRSVKIGLLAMIPNVLPVAVTFGVMGWMGITLNNVTMIIAPIILGIAVDDTIHFINRFRNLLDKADSVDTALKQTFITVGKAITYTTVILSAGLLTLLYSSNSEFQAFAYLSAIAFSTALAAEFFVTPALLKLFYKNKQTVQQYEVQSYETPVELAGK</sequence>
<protein>
    <submittedName>
        <fullName evidence="8">Membrane protein</fullName>
    </submittedName>
</protein>